<gene>
    <name evidence="1" type="ORF">LTRI10_LOCUS46044</name>
</gene>
<evidence type="ECO:0000313" key="1">
    <source>
        <dbReference type="EMBL" id="CAL1406309.1"/>
    </source>
</evidence>
<dbReference type="PANTHER" id="PTHR13520:SF1">
    <property type="entry name" value="RINT1-LIKE PROTEIN MAG2"/>
    <property type="match status" value="1"/>
</dbReference>
<dbReference type="GO" id="GO:0070939">
    <property type="term" value="C:Dsl1/NZR complex"/>
    <property type="evidence" value="ECO:0007669"/>
    <property type="project" value="InterPro"/>
</dbReference>
<evidence type="ECO:0000313" key="2">
    <source>
        <dbReference type="Proteomes" id="UP001497516"/>
    </source>
</evidence>
<protein>
    <submittedName>
        <fullName evidence="1">Uncharacterized protein</fullName>
    </submittedName>
</protein>
<dbReference type="InterPro" id="IPR007528">
    <property type="entry name" value="RINT1_Tip20"/>
</dbReference>
<dbReference type="AlphaFoldDB" id="A0AAV2G6K1"/>
<dbReference type="Proteomes" id="UP001497516">
    <property type="component" value="Chromosome 8"/>
</dbReference>
<dbReference type="PANTHER" id="PTHR13520">
    <property type="entry name" value="RAD50-INTERACTING PROTEIN 1 RINT-1"/>
    <property type="match status" value="1"/>
</dbReference>
<organism evidence="1 2">
    <name type="scientific">Linum trigynum</name>
    <dbReference type="NCBI Taxonomy" id="586398"/>
    <lineage>
        <taxon>Eukaryota</taxon>
        <taxon>Viridiplantae</taxon>
        <taxon>Streptophyta</taxon>
        <taxon>Embryophyta</taxon>
        <taxon>Tracheophyta</taxon>
        <taxon>Spermatophyta</taxon>
        <taxon>Magnoliopsida</taxon>
        <taxon>eudicotyledons</taxon>
        <taxon>Gunneridae</taxon>
        <taxon>Pentapetalae</taxon>
        <taxon>rosids</taxon>
        <taxon>fabids</taxon>
        <taxon>Malpighiales</taxon>
        <taxon>Linaceae</taxon>
        <taxon>Linum</taxon>
    </lineage>
</organism>
<dbReference type="GO" id="GO:0006890">
    <property type="term" value="P:retrograde vesicle-mediated transport, Golgi to endoplasmic reticulum"/>
    <property type="evidence" value="ECO:0007669"/>
    <property type="project" value="InterPro"/>
</dbReference>
<reference evidence="1 2" key="1">
    <citation type="submission" date="2024-04" db="EMBL/GenBank/DDBJ databases">
        <authorList>
            <person name="Fracassetti M."/>
        </authorList>
    </citation>
    <scope>NUCLEOTIDE SEQUENCE [LARGE SCALE GENOMIC DNA]</scope>
</reference>
<dbReference type="EMBL" id="OZ034821">
    <property type="protein sequence ID" value="CAL1406309.1"/>
    <property type="molecule type" value="Genomic_DNA"/>
</dbReference>
<accession>A0AAV2G6K1</accession>
<sequence>MASTLTLRPSTILSSSVVTFLDDRLNDLQYLEQAPTSVSELQSQCLNLDNSPVGLNSSLESSLLGYASFSDRVHVLITDTAAELTALDSSTAVSFVGGRAKEKALAEELPALAKEVARVKIVRDYAETALKLVSLVGDIEDAVAFVMNRKLHNPSGSRKFRGYVFSCY</sequence>
<dbReference type="GO" id="GO:0006888">
    <property type="term" value="P:endoplasmic reticulum to Golgi vesicle-mediated transport"/>
    <property type="evidence" value="ECO:0007669"/>
    <property type="project" value="InterPro"/>
</dbReference>
<name>A0AAV2G6K1_9ROSI</name>
<keyword evidence="2" id="KW-1185">Reference proteome</keyword>
<proteinExistence type="predicted"/>
<dbReference type="GO" id="GO:0060628">
    <property type="term" value="P:regulation of ER to Golgi vesicle-mediated transport"/>
    <property type="evidence" value="ECO:0007669"/>
    <property type="project" value="TreeGrafter"/>
</dbReference>